<proteinExistence type="predicted"/>
<dbReference type="InterPro" id="IPR000276">
    <property type="entry name" value="GPCR_Rhodpsn"/>
</dbReference>
<dbReference type="InterPro" id="IPR036055">
    <property type="entry name" value="LDL_receptor-like_sf"/>
</dbReference>
<evidence type="ECO:0000259" key="14">
    <source>
        <dbReference type="PROSITE" id="PS50262"/>
    </source>
</evidence>
<dbReference type="GO" id="GO:0005886">
    <property type="term" value="C:plasma membrane"/>
    <property type="evidence" value="ECO:0007669"/>
    <property type="project" value="TreeGrafter"/>
</dbReference>
<dbReference type="SUPFAM" id="SSF81321">
    <property type="entry name" value="Family A G protein-coupled receptor-like"/>
    <property type="match status" value="1"/>
</dbReference>
<dbReference type="InterPro" id="IPR000742">
    <property type="entry name" value="EGF"/>
</dbReference>
<dbReference type="Gene3D" id="2.120.10.30">
    <property type="entry name" value="TolB, C-terminal domain"/>
    <property type="match status" value="2"/>
</dbReference>
<dbReference type="InterPro" id="IPR011042">
    <property type="entry name" value="6-blade_b-propeller_TolB-like"/>
</dbReference>
<keyword evidence="6 11" id="KW-0472">Membrane</keyword>
<keyword evidence="12" id="KW-0732">Signal</keyword>
<evidence type="ECO:0000313" key="17">
    <source>
        <dbReference type="Proteomes" id="UP000663845"/>
    </source>
</evidence>
<dbReference type="GO" id="GO:0016192">
    <property type="term" value="P:vesicle-mediated transport"/>
    <property type="evidence" value="ECO:0007669"/>
    <property type="project" value="UniProtKB-ARBA"/>
</dbReference>
<protein>
    <submittedName>
        <fullName evidence="15">Uncharacterized protein</fullName>
    </submittedName>
</protein>
<dbReference type="PROSITE" id="PS50068">
    <property type="entry name" value="LDLRA_2"/>
    <property type="match status" value="4"/>
</dbReference>
<organism evidence="15 17">
    <name type="scientific">Adineta steineri</name>
    <dbReference type="NCBI Taxonomy" id="433720"/>
    <lineage>
        <taxon>Eukaryota</taxon>
        <taxon>Metazoa</taxon>
        <taxon>Spiralia</taxon>
        <taxon>Gnathifera</taxon>
        <taxon>Rotifera</taxon>
        <taxon>Eurotatoria</taxon>
        <taxon>Bdelloidea</taxon>
        <taxon>Adinetida</taxon>
        <taxon>Adinetidae</taxon>
        <taxon>Adineta</taxon>
    </lineage>
</organism>
<evidence type="ECO:0000256" key="8">
    <source>
        <dbReference type="PROSITE-ProRule" id="PRU00076"/>
    </source>
</evidence>
<evidence type="ECO:0000256" key="12">
    <source>
        <dbReference type="SAM" id="SignalP"/>
    </source>
</evidence>
<keyword evidence="5 11" id="KW-1133">Transmembrane helix</keyword>
<accession>A0A815KTX3</accession>
<dbReference type="Pfam" id="PF01436">
    <property type="entry name" value="NHL"/>
    <property type="match status" value="1"/>
</dbReference>
<feature type="transmembrane region" description="Helical" evidence="11">
    <location>
        <begin position="1286"/>
        <end position="1307"/>
    </location>
</feature>
<dbReference type="PROSITE" id="PS51125">
    <property type="entry name" value="NHL"/>
    <property type="match status" value="1"/>
</dbReference>
<keyword evidence="3 11" id="KW-0812">Transmembrane</keyword>
<keyword evidence="7 8" id="KW-1015">Disulfide bond</keyword>
<dbReference type="Gene3D" id="1.20.1070.10">
    <property type="entry name" value="Rhodopsin 7-helix transmembrane proteins"/>
    <property type="match status" value="1"/>
</dbReference>
<dbReference type="Gene3D" id="2.10.25.10">
    <property type="entry name" value="Laminin"/>
    <property type="match status" value="1"/>
</dbReference>
<dbReference type="CDD" id="cd05819">
    <property type="entry name" value="NHL"/>
    <property type="match status" value="1"/>
</dbReference>
<feature type="disulfide bond" evidence="8">
    <location>
        <begin position="985"/>
        <end position="994"/>
    </location>
</feature>
<dbReference type="PANTHER" id="PTHR24270">
    <property type="entry name" value="LOW-DENSITY LIPOPROTEIN RECEPTOR-RELATED"/>
    <property type="match status" value="1"/>
</dbReference>
<dbReference type="PROSITE" id="PS00022">
    <property type="entry name" value="EGF_1"/>
    <property type="match status" value="2"/>
</dbReference>
<dbReference type="GO" id="GO:0012505">
    <property type="term" value="C:endomembrane system"/>
    <property type="evidence" value="ECO:0007669"/>
    <property type="project" value="UniProtKB-SubCell"/>
</dbReference>
<feature type="signal peptide" evidence="12">
    <location>
        <begin position="1"/>
        <end position="18"/>
    </location>
</feature>
<dbReference type="Gene3D" id="4.10.400.10">
    <property type="entry name" value="Low-density Lipoprotein Receptor"/>
    <property type="match status" value="4"/>
</dbReference>
<keyword evidence="4" id="KW-0677">Repeat</keyword>
<evidence type="ECO:0000256" key="7">
    <source>
        <dbReference type="ARBA" id="ARBA00023157"/>
    </source>
</evidence>
<dbReference type="EMBL" id="CAJNOG010001015">
    <property type="protein sequence ID" value="CAF1397674.1"/>
    <property type="molecule type" value="Genomic_DNA"/>
</dbReference>
<evidence type="ECO:0000313" key="16">
    <source>
        <dbReference type="EMBL" id="CAF3987617.1"/>
    </source>
</evidence>
<name>A0A815KTX3_9BILA</name>
<dbReference type="PROSITE" id="PS50026">
    <property type="entry name" value="EGF_3"/>
    <property type="match status" value="1"/>
</dbReference>
<evidence type="ECO:0000256" key="3">
    <source>
        <dbReference type="ARBA" id="ARBA00022692"/>
    </source>
</evidence>
<evidence type="ECO:0000259" key="13">
    <source>
        <dbReference type="PROSITE" id="PS50026"/>
    </source>
</evidence>
<evidence type="ECO:0000256" key="1">
    <source>
        <dbReference type="ARBA" id="ARBA00004167"/>
    </source>
</evidence>
<dbReference type="InterPro" id="IPR001258">
    <property type="entry name" value="NHL_repeat"/>
</dbReference>
<evidence type="ECO:0000256" key="5">
    <source>
        <dbReference type="ARBA" id="ARBA00022989"/>
    </source>
</evidence>
<feature type="repeat" description="NHL" evidence="10">
    <location>
        <begin position="1849"/>
        <end position="1885"/>
    </location>
</feature>
<dbReference type="GO" id="GO:0004930">
    <property type="term" value="F:G protein-coupled receptor activity"/>
    <property type="evidence" value="ECO:0007669"/>
    <property type="project" value="InterPro"/>
</dbReference>
<comment type="caution">
    <text evidence="15">The sequence shown here is derived from an EMBL/GenBank/DDBJ whole genome shotgun (WGS) entry which is preliminary data.</text>
</comment>
<gene>
    <name evidence="15" type="ORF">JYZ213_LOCUS37574</name>
    <name evidence="16" type="ORF">OXD698_LOCUS28757</name>
</gene>
<feature type="transmembrane region" description="Helical" evidence="11">
    <location>
        <begin position="1500"/>
        <end position="1522"/>
    </location>
</feature>
<comment type="caution">
    <text evidence="8">Lacks conserved residue(s) required for the propagation of feature annotation.</text>
</comment>
<feature type="disulfide bond" evidence="9">
    <location>
        <begin position="607"/>
        <end position="622"/>
    </location>
</feature>
<dbReference type="SMART" id="SM00192">
    <property type="entry name" value="LDLa"/>
    <property type="match status" value="6"/>
</dbReference>
<feature type="transmembrane region" description="Helical" evidence="11">
    <location>
        <begin position="1459"/>
        <end position="1479"/>
    </location>
</feature>
<feature type="chain" id="PRO_5036228046" evidence="12">
    <location>
        <begin position="19"/>
        <end position="1887"/>
    </location>
</feature>
<comment type="subcellular location">
    <subcellularLocation>
        <location evidence="2">Endomembrane system</location>
    </subcellularLocation>
    <subcellularLocation>
        <location evidence="1">Membrane</location>
        <topology evidence="1">Single-pass membrane protein</topology>
    </subcellularLocation>
</comment>
<dbReference type="SUPFAM" id="SSF57424">
    <property type="entry name" value="LDL receptor-like module"/>
    <property type="match status" value="4"/>
</dbReference>
<reference evidence="15" key="1">
    <citation type="submission" date="2021-02" db="EMBL/GenBank/DDBJ databases">
        <authorList>
            <person name="Nowell W R."/>
        </authorList>
    </citation>
    <scope>NUCLEOTIDE SEQUENCE</scope>
</reference>
<dbReference type="InterPro" id="IPR017452">
    <property type="entry name" value="GPCR_Rhodpsn_7TM"/>
</dbReference>
<feature type="transmembrane region" description="Helical" evidence="11">
    <location>
        <begin position="1319"/>
        <end position="1344"/>
    </location>
</feature>
<dbReference type="Pfam" id="PF00057">
    <property type="entry name" value="Ldl_recept_a"/>
    <property type="match status" value="2"/>
</dbReference>
<feature type="domain" description="G-protein coupled receptors family 1 profile" evidence="14">
    <location>
        <begin position="1299"/>
        <end position="1522"/>
    </location>
</feature>
<dbReference type="PROSITE" id="PS01186">
    <property type="entry name" value="EGF_2"/>
    <property type="match status" value="1"/>
</dbReference>
<sequence>MLGILCGILLFFLQYDNAVTTNSFEWILYSHNGYDNCLLYDQRLFCRDHDLLLNNVSSCTKGTTWYFSTLKDSNTTTDDLLKWRIPFQTIERYANYLDNNSTNSFICNCTNDRIGAACQYLLPVNMSTIAELSKDQLRDPVARGSGLYTCLIDMIKCNAGLLCLEWRQVCDGIVQCENGADEVGCHEFELRNCSSDEFQCRNSMCIPNEFLFDGTIDCMDSSDEQEVDGTQKIFGLCPTTSIWECEERLCRKDEFSCGDGQCIHWSNLIHHQNSCKNTRDLAYQCEFQGLSTIANGICRQKGIAALPSLQNSTSCSLGLRYLLTGYQRKQSWNHIVTYCPDSIQYPEQPVLSPVLKMFYNISHIVSFYAGQNFGLALPKRTPDLVCLNGTFICNGTLITSTNGTCWSFENYLSFANLPFFPFSYLFCQMVKNELQNNLSRENSQSLTINSQSFICDEFVHSMAVRRINDGYIDCLFGEDEQNDQYNVTLPYRYRCSDLSITQYVSYQLLGNGIEECADGSDELSNALNWHYFRCDFGEEYPCWVFRSAYIDNIDRINSIELPFHRYCDSVRDTRDGHDEKNCSQWVCPQDMYQCRTTGQCINKDNLCDGDFDCDNGEDELNCFITKSRWTLEDRCNNTREHFCITQHFLINQTLHRPCIDYWKAGDGQLDCMGGRDERNVFVCPDHHILGDRFLCDNATKCLSHTAICNSIIDCYDQTDELICFWTRHRCLENNFACYDNKTCTLDRCSSKNNCPTNENLFWCPNPHESNYRISKVRRRSNYLLFCENVELSNTSGTSPSNTDTKRMSDPQLHGYCNRGFYLLSGNGKEPVCFCPPSFYGHRCQYDRLRITIRIRFDRIHRSDLPPLLHVLVILLHNRTFIIDHQRFIDIHEDFPQKHRAYLTYSYPNLSGNYSVQFQAYDGLELLSVWEYPISTIGILPVFQLAKILRFPDRSLPWRCLHNHCQNNGSCYIIVNNDENSYFCLCQSGWKGNLCTEPLKENKCSLHALALDKDLCVCPSGYLPPHCFVRNTICEKQISSCSSTNGICLPFSTLPPHEYWCFHDSFKFDGSSKSMLMLNRRKPNEEAFLLQLLKISQDYPKLRQQMLIPKLTSFPITFVISTRDMKFYMTLPEIGILYTYERRRDFVAVHLSMLYVNCSNSLRNFTVDLDSQPSQCKSVSNRSPMTLLNTFCWQSEVRSCFYSQNYICYCKMKTNRSECLSYEQRDVQCGHCLNQGYCIQGNLRNSSDFACVCPKCVLGDLCQFSTSRFSIELEMLIEQTQGSRLHLLVPIIFFCFGMIFNTLEISTFMKQNARQAGAGFYLLMNGFISQFVLALLLTRVIYLIFVKQMTLSLITNQILCKSLPYLMTTLKNISMWLMSFVTVERALAVTWPLHLRMFRTPRFAKLVSIVTLIFLFSSLYMLIIEYKIVIRPDRSYISCVREIPSHKRIIVQYTSLAHQLIPFLLNFIAGITVIINLGRSKAHSHQKPSRYTIAEQARQRADLLIGPFICFISALPQLIILFLDACNYEEIIPTTILTGNKTKKEETSTIEITRIATATEESTTGRIMTSELLTTRESEKLLTSTTSDNNTKWKQNASTVAGGNDHGNELNQLEYPLGIYVDDDDHSIYIVDTGNNRIVRWEFGADKGEIVAGENGREHKIDRLFHPTDVILDKEKKYLIICDQGNFRVVKWSRQNSQDRQILIHPISCYGLAIDNNGDLYISDCENHQVIRWQDGDAKGTPVAGGNGQGNEINQLSCPGYIFVDKNHSVYVADQGNDRVMKWMKNAIEGILIAPGQISDKIPSSMVAPTGVIVDYMGNVYVSKFVSHQIIRWLPGTIEGTPVVGKKEDGSEPTQLSHPYDLSFDRQGNLYIVDQYNARIQKFDIDLD</sequence>
<feature type="disulfide bond" evidence="9">
    <location>
        <begin position="193"/>
        <end position="205"/>
    </location>
</feature>
<dbReference type="CDD" id="cd00112">
    <property type="entry name" value="LDLa"/>
    <property type="match status" value="2"/>
</dbReference>
<feature type="disulfide bond" evidence="9">
    <location>
        <begin position="708"/>
        <end position="723"/>
    </location>
</feature>
<feature type="disulfide bond" evidence="9">
    <location>
        <begin position="200"/>
        <end position="218"/>
    </location>
</feature>
<dbReference type="SMART" id="SM00181">
    <property type="entry name" value="EGF"/>
    <property type="match status" value="3"/>
</dbReference>
<dbReference type="InterPro" id="IPR002172">
    <property type="entry name" value="LDrepeatLR_classA_rpt"/>
</dbReference>
<dbReference type="Proteomes" id="UP000663845">
    <property type="component" value="Unassembled WGS sequence"/>
</dbReference>
<feature type="disulfide bond" evidence="9">
    <location>
        <begin position="170"/>
        <end position="185"/>
    </location>
</feature>
<dbReference type="InterPro" id="IPR050685">
    <property type="entry name" value="LDLR"/>
</dbReference>
<feature type="transmembrane region" description="Helical" evidence="11">
    <location>
        <begin position="1402"/>
        <end position="1423"/>
    </location>
</feature>
<dbReference type="CDD" id="cd00054">
    <property type="entry name" value="EGF_CA"/>
    <property type="match status" value="1"/>
</dbReference>
<dbReference type="PRINTS" id="PR00261">
    <property type="entry name" value="LDLRECEPTOR"/>
</dbReference>
<evidence type="ECO:0000256" key="10">
    <source>
        <dbReference type="PROSITE-ProRule" id="PRU00504"/>
    </source>
</evidence>
<evidence type="ECO:0000256" key="11">
    <source>
        <dbReference type="SAM" id="Phobius"/>
    </source>
</evidence>
<dbReference type="Pfam" id="PF00001">
    <property type="entry name" value="7tm_1"/>
    <property type="match status" value="1"/>
</dbReference>
<evidence type="ECO:0000256" key="6">
    <source>
        <dbReference type="ARBA" id="ARBA00023136"/>
    </source>
</evidence>
<evidence type="ECO:0000256" key="4">
    <source>
        <dbReference type="ARBA" id="ARBA00022737"/>
    </source>
</evidence>
<evidence type="ECO:0000313" key="15">
    <source>
        <dbReference type="EMBL" id="CAF1397674.1"/>
    </source>
</evidence>
<evidence type="ECO:0000256" key="9">
    <source>
        <dbReference type="PROSITE-ProRule" id="PRU00124"/>
    </source>
</evidence>
<keyword evidence="8" id="KW-0245">EGF-like domain</keyword>
<dbReference type="PROSITE" id="PS50262">
    <property type="entry name" value="G_PROTEIN_RECEP_F1_2"/>
    <property type="match status" value="1"/>
</dbReference>
<feature type="domain" description="EGF-like" evidence="13">
    <location>
        <begin position="955"/>
        <end position="995"/>
    </location>
</feature>
<dbReference type="Proteomes" id="UP000663844">
    <property type="component" value="Unassembled WGS sequence"/>
</dbReference>
<evidence type="ECO:0000256" key="2">
    <source>
        <dbReference type="ARBA" id="ARBA00004308"/>
    </source>
</evidence>
<feature type="transmembrane region" description="Helical" evidence="11">
    <location>
        <begin position="1372"/>
        <end position="1390"/>
    </location>
</feature>
<dbReference type="SUPFAM" id="SSF57196">
    <property type="entry name" value="EGF/Laminin"/>
    <property type="match status" value="1"/>
</dbReference>
<dbReference type="PROSITE" id="PS01209">
    <property type="entry name" value="LDLRA_1"/>
    <property type="match status" value="2"/>
</dbReference>
<dbReference type="InterPro" id="IPR023415">
    <property type="entry name" value="LDLR_class-A_CS"/>
</dbReference>
<dbReference type="SUPFAM" id="SSF101898">
    <property type="entry name" value="NHL repeat"/>
    <property type="match status" value="1"/>
</dbReference>
<dbReference type="EMBL" id="CAJOAZ010003141">
    <property type="protein sequence ID" value="CAF3987617.1"/>
    <property type="molecule type" value="Genomic_DNA"/>
</dbReference>